<dbReference type="RefSeq" id="WP_188929111.1">
    <property type="nucleotide sequence ID" value="NZ_BMJC01000001.1"/>
</dbReference>
<dbReference type="EMBL" id="BMJC01000001">
    <property type="protein sequence ID" value="GGA88617.1"/>
    <property type="molecule type" value="Genomic_DNA"/>
</dbReference>
<dbReference type="AlphaFoldDB" id="A0A8J2U9Z9"/>
<keyword evidence="2" id="KW-1185">Reference proteome</keyword>
<dbReference type="Proteomes" id="UP000607559">
    <property type="component" value="Unassembled WGS sequence"/>
</dbReference>
<gene>
    <name evidence="1" type="ORF">GCM10011511_09800</name>
</gene>
<accession>A0A8J2U9Z9</accession>
<proteinExistence type="predicted"/>
<comment type="caution">
    <text evidence="1">The sequence shown here is derived from an EMBL/GenBank/DDBJ whole genome shotgun (WGS) entry which is preliminary data.</text>
</comment>
<evidence type="ECO:0000313" key="2">
    <source>
        <dbReference type="Proteomes" id="UP000607559"/>
    </source>
</evidence>
<organism evidence="1 2">
    <name type="scientific">Puia dinghuensis</name>
    <dbReference type="NCBI Taxonomy" id="1792502"/>
    <lineage>
        <taxon>Bacteria</taxon>
        <taxon>Pseudomonadati</taxon>
        <taxon>Bacteroidota</taxon>
        <taxon>Chitinophagia</taxon>
        <taxon>Chitinophagales</taxon>
        <taxon>Chitinophagaceae</taxon>
        <taxon>Puia</taxon>
    </lineage>
</organism>
<name>A0A8J2U9Z9_9BACT</name>
<sequence length="723" mass="78266">MSFDLKTLYELLPSLYRIRDSAVGQSLLTPQVRAAIAALQLQAVEAVDPDGEAADGLRLQIDELQRGPLKALVSILAGQIAVLDENLDQLYDDLFIETCAEWVVPYIGDLIGTKGLLPATDAPFSQRPVVANTIGYRRRKGTASVVEQLARDVTGWNASVVEYFKWLCTTQYMNHLRPDNRSYIDLRDRPMLTWLNTPFDRAPHTAEVRRIGSLRGKYNIPNLGVFLWRVNSYPLTMATPYQVDMRRYTFDALGMDRALYNLPVSEETITTLATPLNVPMPLLRPVLHRGLSTYYGTGKSLAIYAGGQPVAAENISICDLGDLRDASGQVTGWYNLPQDKVAIDPLRGRLAFPATQAPPADVLASYHYGWTADIGGGEYSRSATFATGPATVVRVPTDMPTIQSALDLLAVSGGVVEVEGNRYYFETPVVHIAAAATIELRAADECRPVLVLNGALEVYGGAEAAFHLNGFLIAGGYLHMPLLGPTGGSNALHSVTLQHCTLVPGATPAIGPIAAQPVLPRLVAEVPDILISVDRCILGRVLAVGGSTISITNSILDAGQETEVAFADLSGQGPGASLNTINSTINGKVYTMILNASDSIFRSRLSQYDTWPGPVLAERLQQGCARFSYFPPGSRIPRPYHCQPASSAVAVTVQPAFTSLRYGDPGYYQLSAICPVAISQGADDGAEMGAFHLLYQPQRIANLQSRLDEYLRFSMEAGIFCAS</sequence>
<reference evidence="1" key="1">
    <citation type="journal article" date="2014" name="Int. J. Syst. Evol. Microbiol.">
        <title>Complete genome sequence of Corynebacterium casei LMG S-19264T (=DSM 44701T), isolated from a smear-ripened cheese.</title>
        <authorList>
            <consortium name="US DOE Joint Genome Institute (JGI-PGF)"/>
            <person name="Walter F."/>
            <person name="Albersmeier A."/>
            <person name="Kalinowski J."/>
            <person name="Ruckert C."/>
        </authorList>
    </citation>
    <scope>NUCLEOTIDE SEQUENCE</scope>
    <source>
        <strain evidence="1">CGMCC 1.15448</strain>
    </source>
</reference>
<protein>
    <submittedName>
        <fullName evidence="1">Uncharacterized protein</fullName>
    </submittedName>
</protein>
<reference evidence="1" key="2">
    <citation type="submission" date="2020-09" db="EMBL/GenBank/DDBJ databases">
        <authorList>
            <person name="Sun Q."/>
            <person name="Zhou Y."/>
        </authorList>
    </citation>
    <scope>NUCLEOTIDE SEQUENCE</scope>
    <source>
        <strain evidence="1">CGMCC 1.15448</strain>
    </source>
</reference>
<evidence type="ECO:0000313" key="1">
    <source>
        <dbReference type="EMBL" id="GGA88617.1"/>
    </source>
</evidence>